<gene>
    <name evidence="1" type="ORF">PTTG_27872</name>
</gene>
<reference evidence="2 3" key="3">
    <citation type="journal article" date="2017" name="G3 (Bethesda)">
        <title>Comparative analysis highlights variable genome content of wheat rusts and divergence of the mating loci.</title>
        <authorList>
            <person name="Cuomo C.A."/>
            <person name="Bakkeren G."/>
            <person name="Khalil H.B."/>
            <person name="Panwar V."/>
            <person name="Joly D."/>
            <person name="Linning R."/>
            <person name="Sakthikumar S."/>
            <person name="Song X."/>
            <person name="Adiconis X."/>
            <person name="Fan L."/>
            <person name="Goldberg J.M."/>
            <person name="Levin J.Z."/>
            <person name="Young S."/>
            <person name="Zeng Q."/>
            <person name="Anikster Y."/>
            <person name="Bruce M."/>
            <person name="Wang M."/>
            <person name="Yin C."/>
            <person name="McCallum B."/>
            <person name="Szabo L.J."/>
            <person name="Hulbert S."/>
            <person name="Chen X."/>
            <person name="Fellers J.P."/>
        </authorList>
    </citation>
    <scope>NUCLEOTIDE SEQUENCE</scope>
    <source>
        <strain evidence="2">isolate 1-1 / race 1 (BBBD)</strain>
        <strain evidence="3">Isolate 1-1 / race 1 (BBBD)</strain>
    </source>
</reference>
<protein>
    <submittedName>
        <fullName evidence="1 2">Uncharacterized protein</fullName>
    </submittedName>
</protein>
<reference evidence="1" key="2">
    <citation type="submission" date="2016-05" db="EMBL/GenBank/DDBJ databases">
        <title>Comparative analysis highlights variable genome content of wheat rusts and divergence of the mating loci.</title>
        <authorList>
            <person name="Cuomo C.A."/>
            <person name="Bakkeren G."/>
            <person name="Szabo L."/>
            <person name="Khalil H."/>
            <person name="Joly D."/>
            <person name="Goldberg J."/>
            <person name="Young S."/>
            <person name="Zeng Q."/>
            <person name="Fellers J."/>
        </authorList>
    </citation>
    <scope>NUCLEOTIDE SEQUENCE [LARGE SCALE GENOMIC DNA]</scope>
    <source>
        <strain evidence="1">1-1 BBBD Race 1</strain>
    </source>
</reference>
<dbReference type="EnsemblFungi" id="PTTG_27872-t43_1">
    <property type="protein sequence ID" value="PTTG_27872-t43_1-p1"/>
    <property type="gene ID" value="PTTG_27872"/>
</dbReference>
<reference evidence="1" key="1">
    <citation type="submission" date="2009-11" db="EMBL/GenBank/DDBJ databases">
        <authorList>
            <consortium name="The Broad Institute Genome Sequencing Platform"/>
            <person name="Ward D."/>
            <person name="Feldgarden M."/>
            <person name="Earl A."/>
            <person name="Young S.K."/>
            <person name="Zeng Q."/>
            <person name="Koehrsen M."/>
            <person name="Alvarado L."/>
            <person name="Berlin A."/>
            <person name="Bochicchio J."/>
            <person name="Borenstein D."/>
            <person name="Chapman S.B."/>
            <person name="Chen Z."/>
            <person name="Engels R."/>
            <person name="Freedman E."/>
            <person name="Gellesch M."/>
            <person name="Goldberg J."/>
            <person name="Griggs A."/>
            <person name="Gujja S."/>
            <person name="Heilman E."/>
            <person name="Heiman D."/>
            <person name="Hepburn T."/>
            <person name="Howarth C."/>
            <person name="Jen D."/>
            <person name="Larson L."/>
            <person name="Lewis B."/>
            <person name="Mehta T."/>
            <person name="Park D."/>
            <person name="Pearson M."/>
            <person name="Roberts A."/>
            <person name="Saif S."/>
            <person name="Shea T."/>
            <person name="Shenoy N."/>
            <person name="Sisk P."/>
            <person name="Stolte C."/>
            <person name="Sykes S."/>
            <person name="Thomson T."/>
            <person name="Walk T."/>
            <person name="White J."/>
            <person name="Yandava C."/>
            <person name="Izard J."/>
            <person name="Baranova O.V."/>
            <person name="Blanton J.M."/>
            <person name="Tanner A.C."/>
            <person name="Dewhirst F.E."/>
            <person name="Haas B."/>
            <person name="Nusbaum C."/>
            <person name="Birren B."/>
        </authorList>
    </citation>
    <scope>NUCLEOTIDE SEQUENCE [LARGE SCALE GENOMIC DNA]</scope>
    <source>
        <strain evidence="1">1-1 BBBD Race 1</strain>
    </source>
</reference>
<dbReference type="Proteomes" id="UP000005240">
    <property type="component" value="Unassembled WGS sequence"/>
</dbReference>
<dbReference type="EMBL" id="ADAS02000075">
    <property type="protein sequence ID" value="OAV91743.1"/>
    <property type="molecule type" value="Genomic_DNA"/>
</dbReference>
<accession>A0A180GIE9</accession>
<evidence type="ECO:0000313" key="2">
    <source>
        <dbReference type="EnsemblFungi" id="PTTG_27872-t43_1-p1"/>
    </source>
</evidence>
<dbReference type="AlphaFoldDB" id="A0A180GIE9"/>
<reference evidence="2" key="4">
    <citation type="submission" date="2025-05" db="UniProtKB">
        <authorList>
            <consortium name="EnsemblFungi"/>
        </authorList>
    </citation>
    <scope>IDENTIFICATION</scope>
    <source>
        <strain evidence="2">isolate 1-1 / race 1 (BBBD)</strain>
    </source>
</reference>
<evidence type="ECO:0000313" key="1">
    <source>
        <dbReference type="EMBL" id="OAV91743.1"/>
    </source>
</evidence>
<dbReference type="OrthoDB" id="2500177at2759"/>
<proteinExistence type="predicted"/>
<dbReference type="VEuPathDB" id="FungiDB:PTTG_27872"/>
<sequence>KASWAGAKLNSQMKTFDQRMNSNRLEDQYHSTLVNLEFRRIWKNPNISEDVKQWLDVLAYTIRRQTQTRDHVGVQISVSALYGLDSLELKYTNTKNKHLLVHVRATRAVVNKFLGAIKQDITLAAEDNSP</sequence>
<keyword evidence="3" id="KW-1185">Reference proteome</keyword>
<feature type="non-terminal residue" evidence="1">
    <location>
        <position position="130"/>
    </location>
</feature>
<evidence type="ECO:0000313" key="3">
    <source>
        <dbReference type="Proteomes" id="UP000005240"/>
    </source>
</evidence>
<organism evidence="1">
    <name type="scientific">Puccinia triticina (isolate 1-1 / race 1 (BBBD))</name>
    <name type="common">Brown leaf rust fungus</name>
    <dbReference type="NCBI Taxonomy" id="630390"/>
    <lineage>
        <taxon>Eukaryota</taxon>
        <taxon>Fungi</taxon>
        <taxon>Dikarya</taxon>
        <taxon>Basidiomycota</taxon>
        <taxon>Pucciniomycotina</taxon>
        <taxon>Pucciniomycetes</taxon>
        <taxon>Pucciniales</taxon>
        <taxon>Pucciniaceae</taxon>
        <taxon>Puccinia</taxon>
    </lineage>
</organism>
<feature type="non-terminal residue" evidence="1">
    <location>
        <position position="1"/>
    </location>
</feature>
<name>A0A180GIE9_PUCT1</name>